<protein>
    <submittedName>
        <fullName evidence="1">Uncharacterized protein</fullName>
    </submittedName>
</protein>
<dbReference type="Proteomes" id="UP000250257">
    <property type="component" value="Unassembled WGS sequence"/>
</dbReference>
<reference evidence="1 2" key="1">
    <citation type="submission" date="2018-06" db="EMBL/GenBank/DDBJ databases">
        <authorList>
            <consortium name="Pathogen Informatics"/>
            <person name="Doyle S."/>
        </authorList>
    </citation>
    <scope>NUCLEOTIDE SEQUENCE [LARGE SCALE GENOMIC DNA]</scope>
    <source>
        <strain evidence="1 2">NCTC13940</strain>
    </source>
</reference>
<sequence length="187" mass="20757">MSYIKHILVLTIIFGVSLTQLPYTQVKANSIEKKVDSEQTGNLVINGSFEDGFNGWDNAFPEHAQIIEENGNHFLRYTTTPTGFGPITEQRIRNLIPNTLYKLSMESRKQDYIPNGIGIESGSGLENILGERKSVYAPASTKFESSEVVLKSGEDGGLRIFIYMNPEAGDGQADFDNFVLSKVENSK</sequence>
<dbReference type="AlphaFoldDB" id="A0A2X3HCL6"/>
<proteinExistence type="predicted"/>
<dbReference type="EMBL" id="UAWT01000022">
    <property type="protein sequence ID" value="SQC70423.1"/>
    <property type="molecule type" value="Genomic_DNA"/>
</dbReference>
<evidence type="ECO:0000313" key="2">
    <source>
        <dbReference type="Proteomes" id="UP000250257"/>
    </source>
</evidence>
<name>A0A2X3HCL6_9LIST</name>
<dbReference type="Gene3D" id="2.60.120.260">
    <property type="entry name" value="Galactose-binding domain-like"/>
    <property type="match status" value="1"/>
</dbReference>
<dbReference type="InterPro" id="IPR008979">
    <property type="entry name" value="Galactose-bd-like_sf"/>
</dbReference>
<accession>A0A2X3HCL6</accession>
<gene>
    <name evidence="1" type="ORF">NCTC13940_01877</name>
</gene>
<dbReference type="SUPFAM" id="SSF49785">
    <property type="entry name" value="Galactose-binding domain-like"/>
    <property type="match status" value="1"/>
</dbReference>
<evidence type="ECO:0000313" key="1">
    <source>
        <dbReference type="EMBL" id="SQC70423.1"/>
    </source>
</evidence>
<organism evidence="1 2">
    <name type="scientific">Listeria fleischmannii subsp. fleischmannii</name>
    <dbReference type="NCBI Taxonomy" id="1671902"/>
    <lineage>
        <taxon>Bacteria</taxon>
        <taxon>Bacillati</taxon>
        <taxon>Bacillota</taxon>
        <taxon>Bacilli</taxon>
        <taxon>Bacillales</taxon>
        <taxon>Listeriaceae</taxon>
        <taxon>Listeria</taxon>
    </lineage>
</organism>